<dbReference type="Pfam" id="PF00293">
    <property type="entry name" value="NUDIX"/>
    <property type="match status" value="1"/>
</dbReference>
<dbReference type="GO" id="GO:0016787">
    <property type="term" value="F:hydrolase activity"/>
    <property type="evidence" value="ECO:0007669"/>
    <property type="project" value="UniProtKB-KW"/>
</dbReference>
<comment type="caution">
    <text evidence="4">The sequence shown here is derived from an EMBL/GenBank/DDBJ whole genome shotgun (WGS) entry which is preliminary data.</text>
</comment>
<dbReference type="Gene3D" id="3.90.79.10">
    <property type="entry name" value="Nucleoside Triphosphate Pyrophosphohydrolase"/>
    <property type="match status" value="1"/>
</dbReference>
<dbReference type="PANTHER" id="PTHR43046">
    <property type="entry name" value="GDP-MANNOSE MANNOSYL HYDROLASE"/>
    <property type="match status" value="1"/>
</dbReference>
<dbReference type="EMBL" id="JAAGOB010000001">
    <property type="protein sequence ID" value="NED94001.1"/>
    <property type="molecule type" value="Genomic_DNA"/>
</dbReference>
<feature type="domain" description="Nudix hydrolase" evidence="3">
    <location>
        <begin position="24"/>
        <end position="151"/>
    </location>
</feature>
<evidence type="ECO:0000313" key="4">
    <source>
        <dbReference type="EMBL" id="NED94001.1"/>
    </source>
</evidence>
<evidence type="ECO:0000256" key="2">
    <source>
        <dbReference type="ARBA" id="ARBA00022801"/>
    </source>
</evidence>
<evidence type="ECO:0000259" key="3">
    <source>
        <dbReference type="PROSITE" id="PS51462"/>
    </source>
</evidence>
<reference evidence="4 5" key="1">
    <citation type="submission" date="2020-02" db="EMBL/GenBank/DDBJ databases">
        <authorList>
            <person name="Li X.-J."/>
            <person name="Feng X.-M."/>
        </authorList>
    </citation>
    <scope>NUCLEOTIDE SEQUENCE [LARGE SCALE GENOMIC DNA]</scope>
    <source>
        <strain evidence="4 5">CGMCC 4.7225</strain>
    </source>
</reference>
<dbReference type="InterPro" id="IPR015797">
    <property type="entry name" value="NUDIX_hydrolase-like_dom_sf"/>
</dbReference>
<dbReference type="RefSeq" id="WP_163815374.1">
    <property type="nucleotide sequence ID" value="NZ_JAAGOB010000001.1"/>
</dbReference>
<keyword evidence="2 4" id="KW-0378">Hydrolase</keyword>
<dbReference type="PROSITE" id="PS51462">
    <property type="entry name" value="NUDIX"/>
    <property type="match status" value="1"/>
</dbReference>
<dbReference type="CDD" id="cd18877">
    <property type="entry name" value="NUDIX_Hydrolase"/>
    <property type="match status" value="1"/>
</dbReference>
<evidence type="ECO:0000313" key="5">
    <source>
        <dbReference type="Proteomes" id="UP000469185"/>
    </source>
</evidence>
<accession>A0A6N9YG13</accession>
<sequence length="301" mass="31847">MSPLRHRTDGDGWIECSCGHRHWGLFGSAGLLLVDPARGVLLQHRAEWSHHGGTWGVPGGARASGEAALDAAVREAHEEAAVPPELVRPSHAWIEDHGTWSYTTVVAAASTPFDAYASDPESLAITWIPVDQVDALPLHPSFGALWPSIRDQLPRRLVLVVDGANVVGSRPDGWWRDRAGAAARLRDQLALSPPLPASDLGLPATLWWPDVHLVVEGAARGLDAPDGGADSDGDRGVPVSVSVKRAPGHGDDTVVEVAAAAVTARPQDHVVVVTADRELRSRAERAGAATIGPGTLTRLFP</sequence>
<dbReference type="InterPro" id="IPR000086">
    <property type="entry name" value="NUDIX_hydrolase_dom"/>
</dbReference>
<dbReference type="SUPFAM" id="SSF55811">
    <property type="entry name" value="Nudix"/>
    <property type="match status" value="1"/>
</dbReference>
<proteinExistence type="predicted"/>
<evidence type="ECO:0000256" key="1">
    <source>
        <dbReference type="ARBA" id="ARBA00001946"/>
    </source>
</evidence>
<protein>
    <submittedName>
        <fullName evidence="4">NUDIX hydrolase</fullName>
    </submittedName>
</protein>
<organism evidence="4 5">
    <name type="scientific">Phytoactinopolyspora alkaliphila</name>
    <dbReference type="NCBI Taxonomy" id="1783498"/>
    <lineage>
        <taxon>Bacteria</taxon>
        <taxon>Bacillati</taxon>
        <taxon>Actinomycetota</taxon>
        <taxon>Actinomycetes</taxon>
        <taxon>Jiangellales</taxon>
        <taxon>Jiangellaceae</taxon>
        <taxon>Phytoactinopolyspora</taxon>
    </lineage>
</organism>
<dbReference type="AlphaFoldDB" id="A0A6N9YG13"/>
<gene>
    <name evidence="4" type="ORF">G1H11_01565</name>
</gene>
<comment type="cofactor">
    <cofactor evidence="1">
        <name>Mg(2+)</name>
        <dbReference type="ChEBI" id="CHEBI:18420"/>
    </cofactor>
</comment>
<keyword evidence="5" id="KW-1185">Reference proteome</keyword>
<name>A0A6N9YG13_9ACTN</name>
<dbReference type="Proteomes" id="UP000469185">
    <property type="component" value="Unassembled WGS sequence"/>
</dbReference>
<dbReference type="PANTHER" id="PTHR43046:SF2">
    <property type="entry name" value="8-OXO-DGTP DIPHOSPHATASE-RELATED"/>
    <property type="match status" value="1"/>
</dbReference>